<gene>
    <name evidence="3" type="ORF">SAMN04487892_3401</name>
</gene>
<dbReference type="SMART" id="SM00089">
    <property type="entry name" value="PKD"/>
    <property type="match status" value="8"/>
</dbReference>
<dbReference type="STRING" id="1073328.SAMN05216294_3406"/>
<accession>A0A1H2ZDP1</accession>
<dbReference type="InterPro" id="IPR000601">
    <property type="entry name" value="PKD_dom"/>
</dbReference>
<dbReference type="InterPro" id="IPR035986">
    <property type="entry name" value="PKD_dom_sf"/>
</dbReference>
<dbReference type="PROSITE" id="PS50093">
    <property type="entry name" value="PKD"/>
    <property type="match status" value="8"/>
</dbReference>
<evidence type="ECO:0000256" key="1">
    <source>
        <dbReference type="ARBA" id="ARBA00022729"/>
    </source>
</evidence>
<dbReference type="PANTHER" id="PTHR46182:SF2">
    <property type="entry name" value="FI19480P1"/>
    <property type="match status" value="1"/>
</dbReference>
<feature type="domain" description="PKD" evidence="2">
    <location>
        <begin position="381"/>
        <end position="462"/>
    </location>
</feature>
<dbReference type="InterPro" id="IPR013783">
    <property type="entry name" value="Ig-like_fold"/>
</dbReference>
<reference evidence="4" key="1">
    <citation type="submission" date="2016-10" db="EMBL/GenBank/DDBJ databases">
        <authorList>
            <person name="Varghese N."/>
            <person name="Submissions S."/>
        </authorList>
    </citation>
    <scope>NUCLEOTIDE SEQUENCE [LARGE SCALE GENOMIC DNA]</scope>
    <source>
        <strain evidence="4">DSM 25030</strain>
    </source>
</reference>
<dbReference type="GO" id="GO:0031410">
    <property type="term" value="C:cytoplasmic vesicle"/>
    <property type="evidence" value="ECO:0007669"/>
    <property type="project" value="TreeGrafter"/>
</dbReference>
<dbReference type="AlphaFoldDB" id="A0A1H2ZDP1"/>
<name>A0A1H2ZDP1_9FLAO</name>
<dbReference type="FunFam" id="2.60.40.10:FF:000270">
    <property type="entry name" value="Cell surface protein"/>
    <property type="match status" value="2"/>
</dbReference>
<feature type="domain" description="PKD" evidence="2">
    <location>
        <begin position="820"/>
        <end position="905"/>
    </location>
</feature>
<keyword evidence="1" id="KW-0732">Signal</keyword>
<dbReference type="Gene3D" id="2.60.40.10">
    <property type="entry name" value="Immunoglobulins"/>
    <property type="match status" value="8"/>
</dbReference>
<protein>
    <submittedName>
        <fullName evidence="3">Por secretion system C-terminal sorting domain-containing protein</fullName>
    </submittedName>
</protein>
<dbReference type="RefSeq" id="WP_139150420.1">
    <property type="nucleotide sequence ID" value="NZ_FNKI01000008.1"/>
</dbReference>
<keyword evidence="4" id="KW-1185">Reference proteome</keyword>
<feature type="domain" description="PKD" evidence="2">
    <location>
        <begin position="555"/>
        <end position="640"/>
    </location>
</feature>
<feature type="domain" description="PKD" evidence="2">
    <location>
        <begin position="297"/>
        <end position="382"/>
    </location>
</feature>
<dbReference type="Pfam" id="PF18962">
    <property type="entry name" value="Por_Secre_tail"/>
    <property type="match status" value="1"/>
</dbReference>
<dbReference type="OrthoDB" id="872573at2"/>
<dbReference type="Pfam" id="PF18911">
    <property type="entry name" value="PKD_4"/>
    <property type="match status" value="8"/>
</dbReference>
<sequence length="998" mass="104800">GVYRFNWKNFFSGPTPADENDSWLRFPNNDDVWFFGIDASTPEGDPANEAEIIANLQGAQSEIVFPIGSSRITASTTPDGAGADGYFKVYRSAGTSETYDWQARTSDNNDHNIYVWFVNPGTYTMEVSERSSGHAIDRMALYKVDTYGYNYSTTILDNAPESQGGSTYIAGAAANSPYNVTVTVTDDGDPVSEESIDFVWHVGESGDLIAVPEADVVTGIVPLKVNFTGSNSLDDAGVISYLWSFNDGTGNTSTEANPTYEFSEIGTYIVDLMVGDGDGNFDTKSITIEVTGTGIPPIAVAFSGVTEGEAPFQVNFDSNNSTDDLVIESYAWDFGDGNSSIEANPTYTYNDPGIYTVILTVTDIEGLTSIDEITITVTQSPVAVVTATPEAGNAPLEVSFTGSTSTDDEGIVSYAWDFGDGNTSTEADPTNTYNTSGTYDVVLTVTDGEGLTGTDTISVTVTNDAPVAVVLATPDTGETPLEVFFTGGGSTDDAGIVSYEWDFGDGNISTEADPTHTYTDSGNYIAELTVTDAEGETGVATVLIQVTEPGGNQAPVAMANANPTEGQAPLPVIFDGSGSTDDVGIASYVWDFQDGTTSSEINPVKSFDEGGTYNVTLTVMDNEGLTDIATITIVVSAVNQAPVAVASATPESGDAPLEVAFTGSNSTDDDGVVSYTWDFGDGNTSMAADPTHTYSASGTYAAELTVSDAEGLTSTDTVTIQVTEVGGNQAPVAVASATPESGDAPLDVAFTGSDSTDDVVIVSYAWDFGDGNTSTEADPTHTYNTSGTYDVVLTITDAEGLTSTDTVTIQVAEVGGNQAPLAVASATPESGDAPLEVAFTGSNSTDDIEIVSYAWDFGDGETSTEMNPTHTYNEAGTYTVELTVTDAEGVTDTDSITITVSEEETDDIVGVIAPNPAPDVDGYANIQLSQMSSSTVLTYIHLHDSTGKLVGTFDASQAYYENTDSYRVPVSTLRNGLYYVTIEVDNGDPIELKLLVRN</sequence>
<feature type="non-terminal residue" evidence="3">
    <location>
        <position position="1"/>
    </location>
</feature>
<dbReference type="EMBL" id="FNMY01000009">
    <property type="protein sequence ID" value="SDX15098.1"/>
    <property type="molecule type" value="Genomic_DNA"/>
</dbReference>
<dbReference type="Proteomes" id="UP000199592">
    <property type="component" value="Unassembled WGS sequence"/>
</dbReference>
<feature type="domain" description="PKD" evidence="2">
    <location>
        <begin position="466"/>
        <end position="553"/>
    </location>
</feature>
<dbReference type="GO" id="GO:0016020">
    <property type="term" value="C:membrane"/>
    <property type="evidence" value="ECO:0007669"/>
    <property type="project" value="TreeGrafter"/>
</dbReference>
<organism evidence="3 4">
    <name type="scientific">Flagellimonas zhangzhouensis</name>
    <dbReference type="NCBI Taxonomy" id="1073328"/>
    <lineage>
        <taxon>Bacteria</taxon>
        <taxon>Pseudomonadati</taxon>
        <taxon>Bacteroidota</taxon>
        <taxon>Flavobacteriia</taxon>
        <taxon>Flavobacteriales</taxon>
        <taxon>Flavobacteriaceae</taxon>
        <taxon>Flagellimonas</taxon>
    </lineage>
</organism>
<evidence type="ECO:0000313" key="3">
    <source>
        <dbReference type="EMBL" id="SDX15098.1"/>
    </source>
</evidence>
<feature type="domain" description="PKD" evidence="2">
    <location>
        <begin position="218"/>
        <end position="295"/>
    </location>
</feature>
<dbReference type="PANTHER" id="PTHR46182">
    <property type="entry name" value="FI19480P1"/>
    <property type="match status" value="1"/>
</dbReference>
<evidence type="ECO:0000313" key="4">
    <source>
        <dbReference type="Proteomes" id="UP000199592"/>
    </source>
</evidence>
<evidence type="ECO:0000259" key="2">
    <source>
        <dbReference type="PROSITE" id="PS50093"/>
    </source>
</evidence>
<feature type="domain" description="PKD" evidence="2">
    <location>
        <begin position="642"/>
        <end position="727"/>
    </location>
</feature>
<dbReference type="InterPro" id="IPR026444">
    <property type="entry name" value="Secre_tail"/>
</dbReference>
<dbReference type="SUPFAM" id="SSF49299">
    <property type="entry name" value="PKD domain"/>
    <property type="match status" value="8"/>
</dbReference>
<feature type="domain" description="PKD" evidence="2">
    <location>
        <begin position="731"/>
        <end position="816"/>
    </location>
</feature>
<dbReference type="CDD" id="cd00146">
    <property type="entry name" value="PKD"/>
    <property type="match status" value="8"/>
</dbReference>
<dbReference type="InterPro" id="IPR022409">
    <property type="entry name" value="PKD/Chitinase_dom"/>
</dbReference>
<dbReference type="InterPro" id="IPR029865">
    <property type="entry name" value="KIAA0319-like"/>
</dbReference>
<proteinExistence type="predicted"/>